<name>A0A849I9N7_9HYPH</name>
<evidence type="ECO:0000256" key="8">
    <source>
        <dbReference type="RuleBase" id="RU363032"/>
    </source>
</evidence>
<dbReference type="GO" id="GO:0055085">
    <property type="term" value="P:transmembrane transport"/>
    <property type="evidence" value="ECO:0007669"/>
    <property type="project" value="InterPro"/>
</dbReference>
<evidence type="ECO:0000256" key="1">
    <source>
        <dbReference type="ARBA" id="ARBA00004429"/>
    </source>
</evidence>
<evidence type="ECO:0000259" key="9">
    <source>
        <dbReference type="PROSITE" id="PS50928"/>
    </source>
</evidence>
<keyword evidence="6 8" id="KW-1133">Transmembrane helix</keyword>
<dbReference type="PANTHER" id="PTHR43357:SF4">
    <property type="entry name" value="INNER MEMBRANE ABC TRANSPORTER PERMEASE PROTEIN YDCV"/>
    <property type="match status" value="1"/>
</dbReference>
<keyword evidence="3" id="KW-1003">Cell membrane</keyword>
<dbReference type="Pfam" id="PF00528">
    <property type="entry name" value="BPD_transp_1"/>
    <property type="match status" value="1"/>
</dbReference>
<evidence type="ECO:0000256" key="6">
    <source>
        <dbReference type="ARBA" id="ARBA00022989"/>
    </source>
</evidence>
<feature type="transmembrane region" description="Helical" evidence="8">
    <location>
        <begin position="73"/>
        <end position="93"/>
    </location>
</feature>
<dbReference type="Proteomes" id="UP000564885">
    <property type="component" value="Unassembled WGS sequence"/>
</dbReference>
<dbReference type="PROSITE" id="PS50928">
    <property type="entry name" value="ABC_TM1"/>
    <property type="match status" value="1"/>
</dbReference>
<feature type="domain" description="ABC transmembrane type-1" evidence="9">
    <location>
        <begin position="67"/>
        <end position="256"/>
    </location>
</feature>
<dbReference type="EMBL" id="JABEPP010000004">
    <property type="protein sequence ID" value="NNM74021.1"/>
    <property type="molecule type" value="Genomic_DNA"/>
</dbReference>
<comment type="subcellular location">
    <subcellularLocation>
        <location evidence="1">Cell inner membrane</location>
        <topology evidence="1">Multi-pass membrane protein</topology>
    </subcellularLocation>
    <subcellularLocation>
        <location evidence="8">Cell membrane</location>
        <topology evidence="8">Multi-pass membrane protein</topology>
    </subcellularLocation>
</comment>
<dbReference type="InterPro" id="IPR035906">
    <property type="entry name" value="MetI-like_sf"/>
</dbReference>
<evidence type="ECO:0000313" key="11">
    <source>
        <dbReference type="Proteomes" id="UP000564885"/>
    </source>
</evidence>
<evidence type="ECO:0000256" key="7">
    <source>
        <dbReference type="ARBA" id="ARBA00023136"/>
    </source>
</evidence>
<dbReference type="GO" id="GO:0005886">
    <property type="term" value="C:plasma membrane"/>
    <property type="evidence" value="ECO:0007669"/>
    <property type="project" value="UniProtKB-SubCell"/>
</dbReference>
<dbReference type="AlphaFoldDB" id="A0A849I9N7"/>
<evidence type="ECO:0000256" key="3">
    <source>
        <dbReference type="ARBA" id="ARBA00022475"/>
    </source>
</evidence>
<dbReference type="CDD" id="cd06261">
    <property type="entry name" value="TM_PBP2"/>
    <property type="match status" value="1"/>
</dbReference>
<evidence type="ECO:0000256" key="5">
    <source>
        <dbReference type="ARBA" id="ARBA00022692"/>
    </source>
</evidence>
<gene>
    <name evidence="10" type="ORF">HJG44_16705</name>
</gene>
<protein>
    <submittedName>
        <fullName evidence="10">ABC transporter permease</fullName>
    </submittedName>
</protein>
<dbReference type="SUPFAM" id="SSF161098">
    <property type="entry name" value="MetI-like"/>
    <property type="match status" value="1"/>
</dbReference>
<keyword evidence="4" id="KW-0997">Cell inner membrane</keyword>
<keyword evidence="5 8" id="KW-0812">Transmembrane</keyword>
<feature type="transmembrane region" description="Helical" evidence="8">
    <location>
        <begin position="105"/>
        <end position="126"/>
    </location>
</feature>
<organism evidence="10 11">
    <name type="scientific">Enterovirga aerilata</name>
    <dbReference type="NCBI Taxonomy" id="2730920"/>
    <lineage>
        <taxon>Bacteria</taxon>
        <taxon>Pseudomonadati</taxon>
        <taxon>Pseudomonadota</taxon>
        <taxon>Alphaproteobacteria</taxon>
        <taxon>Hyphomicrobiales</taxon>
        <taxon>Methylobacteriaceae</taxon>
        <taxon>Enterovirga</taxon>
    </lineage>
</organism>
<proteinExistence type="inferred from homology"/>
<comment type="similarity">
    <text evidence="8">Belongs to the binding-protein-dependent transport system permease family.</text>
</comment>
<dbReference type="InterPro" id="IPR000515">
    <property type="entry name" value="MetI-like"/>
</dbReference>
<keyword evidence="7 8" id="KW-0472">Membrane</keyword>
<dbReference type="Gene3D" id="1.10.3720.10">
    <property type="entry name" value="MetI-like"/>
    <property type="match status" value="1"/>
</dbReference>
<keyword evidence="2 8" id="KW-0813">Transport</keyword>
<evidence type="ECO:0000256" key="2">
    <source>
        <dbReference type="ARBA" id="ARBA00022448"/>
    </source>
</evidence>
<dbReference type="RefSeq" id="WP_171219451.1">
    <property type="nucleotide sequence ID" value="NZ_JABEPP010000004.1"/>
</dbReference>
<feature type="transmembrane region" description="Helical" evidence="8">
    <location>
        <begin position="236"/>
        <end position="255"/>
    </location>
</feature>
<evidence type="ECO:0000256" key="4">
    <source>
        <dbReference type="ARBA" id="ARBA00022519"/>
    </source>
</evidence>
<comment type="caution">
    <text evidence="10">The sequence shown here is derived from an EMBL/GenBank/DDBJ whole genome shotgun (WGS) entry which is preliminary data.</text>
</comment>
<accession>A0A849I9N7</accession>
<feature type="transmembrane region" description="Helical" evidence="8">
    <location>
        <begin position="180"/>
        <end position="204"/>
    </location>
</feature>
<sequence>MVEAVPTGVRAAAVIFMLLVLAFVLGPLVVVAGVSFTAGDYVTFPPEGLSLRWYRAVLSADVYTHSAITSLRLAALVTLAATVIGTGVAVALHRRRIPGTGFLSALVLSPLVLPTIVFALGLLMLWSSVVGRTSFYSLWLGHTVIAVPYVIRTTLAVLATSDPFLEEAARTMGAGPWRTLFHVTLPQCLPGIAAGGFFAFNISFDEAILSLFLRSPDIMTLPIQIYTQLEFSPDPSIAAASALMIALTIFLIVAIDRLLGIQRVAA</sequence>
<keyword evidence="11" id="KW-1185">Reference proteome</keyword>
<feature type="transmembrane region" description="Helical" evidence="8">
    <location>
        <begin position="12"/>
        <end position="36"/>
    </location>
</feature>
<dbReference type="PANTHER" id="PTHR43357">
    <property type="entry name" value="INNER MEMBRANE ABC TRANSPORTER PERMEASE PROTEIN YDCV"/>
    <property type="match status" value="1"/>
</dbReference>
<feature type="transmembrane region" description="Helical" evidence="8">
    <location>
        <begin position="138"/>
        <end position="159"/>
    </location>
</feature>
<reference evidence="10 11" key="1">
    <citation type="submission" date="2020-04" db="EMBL/GenBank/DDBJ databases">
        <title>Enterovirga sp. isolate from soil.</title>
        <authorList>
            <person name="Chea S."/>
            <person name="Kim D.-U."/>
        </authorList>
    </citation>
    <scope>NUCLEOTIDE SEQUENCE [LARGE SCALE GENOMIC DNA]</scope>
    <source>
        <strain evidence="10 11">DB1703</strain>
    </source>
</reference>
<evidence type="ECO:0000313" key="10">
    <source>
        <dbReference type="EMBL" id="NNM74021.1"/>
    </source>
</evidence>